<reference evidence="1 2" key="1">
    <citation type="submission" date="2022-06" db="EMBL/GenBank/DDBJ databases">
        <title>New Species of the Genus Actinoplanes, ActinopZanes ferrugineus.</title>
        <authorList>
            <person name="Ding P."/>
        </authorList>
    </citation>
    <scope>NUCLEOTIDE SEQUENCE [LARGE SCALE GENOMIC DNA]</scope>
    <source>
        <strain evidence="1 2">TRM88003</strain>
    </source>
</reference>
<sequence length="98" mass="11176">MAEYDGDGVWDYDSDHYGPVALDALGVSAELVQRLKEWSHRYQATALTDFEFPSPDDERHWINQGLGLAYDLQNALPDIDISYAHDADNRPVRERRGP</sequence>
<name>A0ABT1DEP6_9ACTN</name>
<dbReference type="RefSeq" id="WP_253235428.1">
    <property type="nucleotide sequence ID" value="NZ_JAMYJR010000001.1"/>
</dbReference>
<evidence type="ECO:0000313" key="1">
    <source>
        <dbReference type="EMBL" id="MCO8269292.1"/>
    </source>
</evidence>
<proteinExistence type="predicted"/>
<dbReference type="EMBL" id="JAMYJR010000001">
    <property type="protein sequence ID" value="MCO8269292.1"/>
    <property type="molecule type" value="Genomic_DNA"/>
</dbReference>
<dbReference type="Proteomes" id="UP001523369">
    <property type="component" value="Unassembled WGS sequence"/>
</dbReference>
<protein>
    <submittedName>
        <fullName evidence="1">Uncharacterized protein</fullName>
    </submittedName>
</protein>
<keyword evidence="2" id="KW-1185">Reference proteome</keyword>
<comment type="caution">
    <text evidence="1">The sequence shown here is derived from an EMBL/GenBank/DDBJ whole genome shotgun (WGS) entry which is preliminary data.</text>
</comment>
<accession>A0ABT1DEP6</accession>
<organism evidence="1 2">
    <name type="scientific">Paractinoplanes aksuensis</name>
    <dbReference type="NCBI Taxonomy" id="2939490"/>
    <lineage>
        <taxon>Bacteria</taxon>
        <taxon>Bacillati</taxon>
        <taxon>Actinomycetota</taxon>
        <taxon>Actinomycetes</taxon>
        <taxon>Micromonosporales</taxon>
        <taxon>Micromonosporaceae</taxon>
        <taxon>Paractinoplanes</taxon>
    </lineage>
</organism>
<gene>
    <name evidence="1" type="ORF">M1L60_01660</name>
</gene>
<evidence type="ECO:0000313" key="2">
    <source>
        <dbReference type="Proteomes" id="UP001523369"/>
    </source>
</evidence>